<keyword evidence="3" id="KW-1185">Reference proteome</keyword>
<evidence type="ECO:0008006" key="4">
    <source>
        <dbReference type="Google" id="ProtNLM"/>
    </source>
</evidence>
<gene>
    <name evidence="2" type="ORF">J2X31_001578</name>
</gene>
<organism evidence="2 3">
    <name type="scientific">Flavobacterium arsenatis</name>
    <dbReference type="NCBI Taxonomy" id="1484332"/>
    <lineage>
        <taxon>Bacteria</taxon>
        <taxon>Pseudomonadati</taxon>
        <taxon>Bacteroidota</taxon>
        <taxon>Flavobacteriia</taxon>
        <taxon>Flavobacteriales</taxon>
        <taxon>Flavobacteriaceae</taxon>
        <taxon>Flavobacterium</taxon>
    </lineage>
</organism>
<proteinExistence type="predicted"/>
<feature type="signal peptide" evidence="1">
    <location>
        <begin position="1"/>
        <end position="18"/>
    </location>
</feature>
<protein>
    <recommendedName>
        <fullName evidence="4">Lipoprotein</fullName>
    </recommendedName>
</protein>
<evidence type="ECO:0000256" key="1">
    <source>
        <dbReference type="SAM" id="SignalP"/>
    </source>
</evidence>
<comment type="caution">
    <text evidence="2">The sequence shown here is derived from an EMBL/GenBank/DDBJ whole genome shotgun (WGS) entry which is preliminary data.</text>
</comment>
<dbReference type="PROSITE" id="PS51257">
    <property type="entry name" value="PROKAR_LIPOPROTEIN"/>
    <property type="match status" value="1"/>
</dbReference>
<keyword evidence="1" id="KW-0732">Signal</keyword>
<sequence>MKKIYFLFALAFFAIVSSCGPSKSKMTVANKQIPSDFSSYEGTLLIISQYKAWDKYAKSAFESNYKGKFLLIKKNELKNYTDTNEFRYILSPNFGTALNTAPGSRTGSTHVSSERLVLADRKTDKEYKTATTAMYAKLLKRYAEALEIERSK</sequence>
<evidence type="ECO:0000313" key="2">
    <source>
        <dbReference type="EMBL" id="MDR6967567.1"/>
    </source>
</evidence>
<dbReference type="Proteomes" id="UP001255185">
    <property type="component" value="Unassembled WGS sequence"/>
</dbReference>
<name>A0ABU1TQC5_9FLAO</name>
<reference evidence="2 3" key="1">
    <citation type="submission" date="2023-07" db="EMBL/GenBank/DDBJ databases">
        <title>Sorghum-associated microbial communities from plants grown in Nebraska, USA.</title>
        <authorList>
            <person name="Schachtman D."/>
        </authorList>
    </citation>
    <scope>NUCLEOTIDE SEQUENCE [LARGE SCALE GENOMIC DNA]</scope>
    <source>
        <strain evidence="2 3">3773</strain>
    </source>
</reference>
<dbReference type="RefSeq" id="WP_310025765.1">
    <property type="nucleotide sequence ID" value="NZ_JAVDVI010000005.1"/>
</dbReference>
<evidence type="ECO:0000313" key="3">
    <source>
        <dbReference type="Proteomes" id="UP001255185"/>
    </source>
</evidence>
<dbReference type="EMBL" id="JAVDVI010000005">
    <property type="protein sequence ID" value="MDR6967567.1"/>
    <property type="molecule type" value="Genomic_DNA"/>
</dbReference>
<accession>A0ABU1TQC5</accession>
<feature type="chain" id="PRO_5045920400" description="Lipoprotein" evidence="1">
    <location>
        <begin position="19"/>
        <end position="152"/>
    </location>
</feature>